<evidence type="ECO:0000256" key="1">
    <source>
        <dbReference type="ARBA" id="ARBA00022529"/>
    </source>
</evidence>
<organism evidence="5">
    <name type="scientific">Paenibacillus sp. SYP-B3998</name>
    <dbReference type="NCBI Taxonomy" id="2678564"/>
    <lineage>
        <taxon>Bacteria</taxon>
        <taxon>Bacillati</taxon>
        <taxon>Bacillota</taxon>
        <taxon>Bacilli</taxon>
        <taxon>Bacillales</taxon>
        <taxon>Paenibacillaceae</taxon>
        <taxon>Paenibacillus</taxon>
    </lineage>
</organism>
<gene>
    <name evidence="5" type="ORF">GK047_01505</name>
</gene>
<dbReference type="EMBL" id="JAAIKC010000001">
    <property type="protein sequence ID" value="NEW04695.1"/>
    <property type="molecule type" value="Genomic_DNA"/>
</dbReference>
<comment type="caution">
    <text evidence="5">The sequence shown here is derived from an EMBL/GenBank/DDBJ whole genome shotgun (WGS) entry which is preliminary data.</text>
</comment>
<dbReference type="GO" id="GO:0042742">
    <property type="term" value="P:defense response to bacterium"/>
    <property type="evidence" value="ECO:0007669"/>
    <property type="project" value="UniProtKB-KW"/>
</dbReference>
<dbReference type="NCBIfam" id="TIGR03696">
    <property type="entry name" value="Rhs_assc_core"/>
    <property type="match status" value="1"/>
</dbReference>
<keyword evidence="4" id="KW-0326">Glycosidase</keyword>
<dbReference type="InterPro" id="IPR002196">
    <property type="entry name" value="Glyco_hydro_24"/>
</dbReference>
<dbReference type="GO" id="GO:0016998">
    <property type="term" value="P:cell wall macromolecule catabolic process"/>
    <property type="evidence" value="ECO:0007669"/>
    <property type="project" value="InterPro"/>
</dbReference>
<dbReference type="GO" id="GO:0003796">
    <property type="term" value="F:lysozyme activity"/>
    <property type="evidence" value="ECO:0007669"/>
    <property type="project" value="UniProtKB-EC"/>
</dbReference>
<dbReference type="AlphaFoldDB" id="A0A6G3ZRE8"/>
<dbReference type="InterPro" id="IPR033907">
    <property type="entry name" value="Endolysin_autolysin"/>
</dbReference>
<reference evidence="5" key="1">
    <citation type="submission" date="2020-02" db="EMBL/GenBank/DDBJ databases">
        <authorList>
            <person name="Shen X.-R."/>
            <person name="Zhang Y.-X."/>
        </authorList>
    </citation>
    <scope>NUCLEOTIDE SEQUENCE</scope>
    <source>
        <strain evidence="5">SYP-B3998</strain>
    </source>
</reference>
<sequence length="252" mass="29001">MQDDKVGLQYLRARWYDPSMGRFVGEDSFTGQVDNPLSLNRFTYVKSNPLINIDPSGHYPVCDGCSDKEQEKEKKDYVKSRNPSSVSEKLVKFVANYKQYFSRSYRGQDNKNRTIGYGHAILKGEDFGEKTEEEARELLLRDLQSRIETVSNWANKYNVQLNQQQFDALVSFVFNAGPKVLIDKDADVGKIIKSGDYTSEKLKEAFLDVVKVSTTEGKINSAGLFRRRMDEWQIFSFGEYNRDFPTTPKGYK</sequence>
<dbReference type="Gene3D" id="1.10.530.40">
    <property type="match status" value="1"/>
</dbReference>
<keyword evidence="2 4" id="KW-0081">Bacteriolytic enzyme</keyword>
<dbReference type="SUPFAM" id="SSF53955">
    <property type="entry name" value="Lysozyme-like"/>
    <property type="match status" value="1"/>
</dbReference>
<dbReference type="Gene3D" id="2.180.10.10">
    <property type="entry name" value="RHS repeat-associated core"/>
    <property type="match status" value="1"/>
</dbReference>
<comment type="catalytic activity">
    <reaction evidence="4">
        <text>Hydrolysis of (1-&gt;4)-beta-linkages between N-acetylmuramic acid and N-acetyl-D-glucosamine residues in a peptidoglycan and between N-acetyl-D-glucosamine residues in chitodextrins.</text>
        <dbReference type="EC" id="3.2.1.17"/>
    </reaction>
</comment>
<dbReference type="RefSeq" id="WP_163940401.1">
    <property type="nucleotide sequence ID" value="NZ_JAAIKC010000001.1"/>
</dbReference>
<dbReference type="InterPro" id="IPR023346">
    <property type="entry name" value="Lysozyme-like_dom_sf"/>
</dbReference>
<evidence type="ECO:0000313" key="5">
    <source>
        <dbReference type="EMBL" id="NEW04695.1"/>
    </source>
</evidence>
<dbReference type="InterPro" id="IPR051018">
    <property type="entry name" value="Bacteriophage_GH24"/>
</dbReference>
<keyword evidence="3" id="KW-1035">Host cytoplasm</keyword>
<accession>A0A6G3ZRE8</accession>
<dbReference type="InterPro" id="IPR022385">
    <property type="entry name" value="Rhs_assc_core"/>
</dbReference>
<evidence type="ECO:0000256" key="4">
    <source>
        <dbReference type="RuleBase" id="RU003788"/>
    </source>
</evidence>
<keyword evidence="4 5" id="KW-0378">Hydrolase</keyword>
<dbReference type="PANTHER" id="PTHR38107">
    <property type="match status" value="1"/>
</dbReference>
<dbReference type="PANTHER" id="PTHR38107:SF3">
    <property type="entry name" value="LYSOZYME RRRD-RELATED"/>
    <property type="match status" value="1"/>
</dbReference>
<dbReference type="GO" id="GO:0031640">
    <property type="term" value="P:killing of cells of another organism"/>
    <property type="evidence" value="ECO:0007669"/>
    <property type="project" value="UniProtKB-KW"/>
</dbReference>
<dbReference type="Pfam" id="PF00959">
    <property type="entry name" value="Phage_lysozyme"/>
    <property type="match status" value="1"/>
</dbReference>
<dbReference type="EC" id="3.2.1.17" evidence="4"/>
<dbReference type="GO" id="GO:0009253">
    <property type="term" value="P:peptidoglycan catabolic process"/>
    <property type="evidence" value="ECO:0007669"/>
    <property type="project" value="InterPro"/>
</dbReference>
<name>A0A6G3ZRE8_9BACL</name>
<keyword evidence="1 4" id="KW-0929">Antimicrobial</keyword>
<protein>
    <recommendedName>
        <fullName evidence="4">Lysozyme</fullName>
        <ecNumber evidence="4">3.2.1.17</ecNumber>
    </recommendedName>
</protein>
<comment type="similarity">
    <text evidence="4">Belongs to the glycosyl hydrolase 24 family.</text>
</comment>
<evidence type="ECO:0000256" key="2">
    <source>
        <dbReference type="ARBA" id="ARBA00022638"/>
    </source>
</evidence>
<proteinExistence type="inferred from homology"/>
<dbReference type="CDD" id="cd00737">
    <property type="entry name" value="lyz_endolysin_autolysin"/>
    <property type="match status" value="1"/>
</dbReference>
<evidence type="ECO:0000256" key="3">
    <source>
        <dbReference type="ARBA" id="ARBA00023200"/>
    </source>
</evidence>
<dbReference type="InterPro" id="IPR023347">
    <property type="entry name" value="Lysozyme_dom_sf"/>
</dbReference>